<evidence type="ECO:0000313" key="1">
    <source>
        <dbReference type="EMBL" id="RDX92261.1"/>
    </source>
</evidence>
<protein>
    <submittedName>
        <fullName evidence="1">Uncharacterized protein</fullName>
    </submittedName>
</protein>
<sequence length="204" mass="23253">MVETTSAHRKSFHASSPIRLIGCDKYLLVMCCWTVWLAKDQKDTMFVSGTRLQEQYPENLNRHVLPRGRTMFGGSNKPSRFSCSLVECTLSGTFNWVAVVKDAAKNEIVIISVDDMGKETCRQLFLPEGVGFVDLKLGVLRDSLCLSLYLQIDDYKLPPMLSPLCMFKNDDIFMTFESDSEYQIIVYNHQKDGYKVLAFLPRPS</sequence>
<accession>A0A371GNX4</accession>
<organism evidence="1 2">
    <name type="scientific">Mucuna pruriens</name>
    <name type="common">Velvet bean</name>
    <name type="synonym">Dolichos pruriens</name>
    <dbReference type="NCBI Taxonomy" id="157652"/>
    <lineage>
        <taxon>Eukaryota</taxon>
        <taxon>Viridiplantae</taxon>
        <taxon>Streptophyta</taxon>
        <taxon>Embryophyta</taxon>
        <taxon>Tracheophyta</taxon>
        <taxon>Spermatophyta</taxon>
        <taxon>Magnoliopsida</taxon>
        <taxon>eudicotyledons</taxon>
        <taxon>Gunneridae</taxon>
        <taxon>Pentapetalae</taxon>
        <taxon>rosids</taxon>
        <taxon>fabids</taxon>
        <taxon>Fabales</taxon>
        <taxon>Fabaceae</taxon>
        <taxon>Papilionoideae</taxon>
        <taxon>50 kb inversion clade</taxon>
        <taxon>NPAAA clade</taxon>
        <taxon>indigoferoid/millettioid clade</taxon>
        <taxon>Phaseoleae</taxon>
        <taxon>Mucuna</taxon>
    </lineage>
</organism>
<keyword evidence="2" id="KW-1185">Reference proteome</keyword>
<proteinExistence type="predicted"/>
<dbReference type="Proteomes" id="UP000257109">
    <property type="component" value="Unassembled WGS sequence"/>
</dbReference>
<gene>
    <name evidence="1" type="ORF">CR513_25646</name>
</gene>
<dbReference type="EMBL" id="QJKJ01004913">
    <property type="protein sequence ID" value="RDX92261.1"/>
    <property type="molecule type" value="Genomic_DNA"/>
</dbReference>
<feature type="non-terminal residue" evidence="1">
    <location>
        <position position="204"/>
    </location>
</feature>
<reference evidence="1" key="1">
    <citation type="submission" date="2018-05" db="EMBL/GenBank/DDBJ databases">
        <title>Draft genome of Mucuna pruriens seed.</title>
        <authorList>
            <person name="Nnadi N.E."/>
            <person name="Vos R."/>
            <person name="Hasami M.H."/>
            <person name="Devisetty U.K."/>
            <person name="Aguiy J.C."/>
        </authorList>
    </citation>
    <scope>NUCLEOTIDE SEQUENCE [LARGE SCALE GENOMIC DNA]</scope>
    <source>
        <strain evidence="1">JCA_2017</strain>
    </source>
</reference>
<comment type="caution">
    <text evidence="1">The sequence shown here is derived from an EMBL/GenBank/DDBJ whole genome shotgun (WGS) entry which is preliminary data.</text>
</comment>
<name>A0A371GNX4_MUCPR</name>
<feature type="non-terminal residue" evidence="1">
    <location>
        <position position="1"/>
    </location>
</feature>
<evidence type="ECO:0000313" key="2">
    <source>
        <dbReference type="Proteomes" id="UP000257109"/>
    </source>
</evidence>
<dbReference type="AlphaFoldDB" id="A0A371GNX4"/>